<gene>
    <name evidence="2" type="ORF">TCM_030974</name>
</gene>
<organism evidence="2 3">
    <name type="scientific">Theobroma cacao</name>
    <name type="common">Cacao</name>
    <name type="synonym">Cocoa</name>
    <dbReference type="NCBI Taxonomy" id="3641"/>
    <lineage>
        <taxon>Eukaryota</taxon>
        <taxon>Viridiplantae</taxon>
        <taxon>Streptophyta</taxon>
        <taxon>Embryophyta</taxon>
        <taxon>Tracheophyta</taxon>
        <taxon>Spermatophyta</taxon>
        <taxon>Magnoliopsida</taxon>
        <taxon>eudicotyledons</taxon>
        <taxon>Gunneridae</taxon>
        <taxon>Pentapetalae</taxon>
        <taxon>rosids</taxon>
        <taxon>malvids</taxon>
        <taxon>Malvales</taxon>
        <taxon>Malvaceae</taxon>
        <taxon>Byttnerioideae</taxon>
        <taxon>Theobroma</taxon>
    </lineage>
</organism>
<dbReference type="InterPro" id="IPR052343">
    <property type="entry name" value="Retrotransposon-Effector_Assoc"/>
</dbReference>
<dbReference type="CDD" id="cd01650">
    <property type="entry name" value="RT_nLTR_like"/>
    <property type="match status" value="1"/>
</dbReference>
<proteinExistence type="predicted"/>
<dbReference type="Gramene" id="EOY12471">
    <property type="protein sequence ID" value="EOY12471"/>
    <property type="gene ID" value="TCM_030974"/>
</dbReference>
<reference evidence="2 3" key="1">
    <citation type="journal article" date="2013" name="Genome Biol.">
        <title>The genome sequence of the most widely cultivated cacao type and its use to identify candidate genes regulating pod color.</title>
        <authorList>
            <person name="Motamayor J.C."/>
            <person name="Mockaitis K."/>
            <person name="Schmutz J."/>
            <person name="Haiminen N."/>
            <person name="Iii D.L."/>
            <person name="Cornejo O."/>
            <person name="Findley S.D."/>
            <person name="Zheng P."/>
            <person name="Utro F."/>
            <person name="Royaert S."/>
            <person name="Saski C."/>
            <person name="Jenkins J."/>
            <person name="Podicheti R."/>
            <person name="Zhao M."/>
            <person name="Scheffler B.E."/>
            <person name="Stack J.C."/>
            <person name="Feltus F.A."/>
            <person name="Mustiga G.M."/>
            <person name="Amores F."/>
            <person name="Phillips W."/>
            <person name="Marelli J.P."/>
            <person name="May G.D."/>
            <person name="Shapiro H."/>
            <person name="Ma J."/>
            <person name="Bustamante C.D."/>
            <person name="Schnell R.J."/>
            <person name="Main D."/>
            <person name="Gilbert D."/>
            <person name="Parida L."/>
            <person name="Kuhn D.N."/>
        </authorList>
    </citation>
    <scope>NUCLEOTIDE SEQUENCE [LARGE SCALE GENOMIC DNA]</scope>
    <source>
        <strain evidence="3">cv. Matina 1-6</strain>
    </source>
</reference>
<dbReference type="PANTHER" id="PTHR46890">
    <property type="entry name" value="NON-LTR RETROLELEMENT REVERSE TRANSCRIPTASE-LIKE PROTEIN-RELATED"/>
    <property type="match status" value="1"/>
</dbReference>
<dbReference type="HOGENOM" id="CLU_685882_0_0_1"/>
<accession>A0A061F5Z5</accession>
<evidence type="ECO:0000259" key="1">
    <source>
        <dbReference type="Pfam" id="PF00078"/>
    </source>
</evidence>
<dbReference type="eggNOG" id="KOG1075">
    <property type="taxonomic scope" value="Eukaryota"/>
</dbReference>
<sequence>MYGSQRYVRLFRVNEETLVQSYIPCCMSIYGGSYCFSERRANPTNLSEYSPINLMSSLYKILAKTLANKLKIVIGEVIGNNQFAFIKGRKLLDYVLIANEVVNWLKKDASRGTVLKLDFEKTFDSISWNFLDHVMGYMVFEVKWRCWIKECISTAKISIFVNDDTILFCNVDLESLLTFKRILKCYESVSSLKVNYTKSHLIGIGIDQILVGRWATKIMCKVGYLPTTYLGLLLGAKHNSTRFWDPVLEKVGRKLAVGKGDNMLFWSDEWIDGIILSQAFSRIFTLTVNKNGKVVDFGQWEEDSWLWNVNGVYTVKSFCKQILTPKDKIEKIWKYVWTGLTPFRVEAFVWQLMHGDCSLVLDTYRELLARGQPRKNRKVIKNILCTALDKRSFKFNVDGVAQ</sequence>
<dbReference type="AlphaFoldDB" id="A0A061F5Z5"/>
<dbReference type="InterPro" id="IPR000477">
    <property type="entry name" value="RT_dom"/>
</dbReference>
<evidence type="ECO:0000313" key="3">
    <source>
        <dbReference type="Proteomes" id="UP000026915"/>
    </source>
</evidence>
<dbReference type="EMBL" id="CM001885">
    <property type="protein sequence ID" value="EOY12471.1"/>
    <property type="molecule type" value="Genomic_DNA"/>
</dbReference>
<evidence type="ECO:0000313" key="2">
    <source>
        <dbReference type="EMBL" id="EOY12471.1"/>
    </source>
</evidence>
<dbReference type="Pfam" id="PF00078">
    <property type="entry name" value="RVT_1"/>
    <property type="match status" value="1"/>
</dbReference>
<dbReference type="InParanoid" id="A0A061F5Z5"/>
<dbReference type="PANTHER" id="PTHR46890:SF49">
    <property type="entry name" value="RNA-DIRECTED DNA POLYMERASE"/>
    <property type="match status" value="1"/>
</dbReference>
<feature type="domain" description="Reverse transcriptase" evidence="1">
    <location>
        <begin position="47"/>
        <end position="156"/>
    </location>
</feature>
<dbReference type="Proteomes" id="UP000026915">
    <property type="component" value="Chromosome 7"/>
</dbReference>
<keyword evidence="3" id="KW-1185">Reference proteome</keyword>
<dbReference type="STRING" id="3641.A0A061F5Z5"/>
<protein>
    <recommendedName>
        <fullName evidence="1">Reverse transcriptase domain-containing protein</fullName>
    </recommendedName>
</protein>
<name>A0A061F5Z5_THECC</name>